<comment type="caution">
    <text evidence="2">The sequence shown here is derived from an EMBL/GenBank/DDBJ whole genome shotgun (WGS) entry which is preliminary data.</text>
</comment>
<reference evidence="2 3" key="1">
    <citation type="journal article" date="2013" name="Genome Announc.">
        <title>Genome Sequence of Staphylococcus massiliensis Strain S46, Isolated from the Surface of Healthy Human Skin.</title>
        <authorList>
            <person name="Srivastav R."/>
            <person name="Singh A."/>
            <person name="Jangir P.K."/>
            <person name="Kumari C."/>
            <person name="Muduli S."/>
            <person name="Sharma R."/>
        </authorList>
    </citation>
    <scope>NUCLEOTIDE SEQUENCE [LARGE SCALE GENOMIC DNA]</scope>
    <source>
        <strain evidence="2 3">S46</strain>
    </source>
</reference>
<dbReference type="eggNOG" id="COG4858">
    <property type="taxonomic scope" value="Bacteria"/>
</dbReference>
<dbReference type="OrthoDB" id="1750748at2"/>
<evidence type="ECO:0000313" key="2">
    <source>
        <dbReference type="EMBL" id="EKU46804.1"/>
    </source>
</evidence>
<feature type="transmembrane region" description="Helical" evidence="1">
    <location>
        <begin position="185"/>
        <end position="203"/>
    </location>
</feature>
<keyword evidence="1" id="KW-0812">Transmembrane</keyword>
<organism evidence="2 3">
    <name type="scientific">Staphylococcus massiliensis S46</name>
    <dbReference type="NCBI Taxonomy" id="1229783"/>
    <lineage>
        <taxon>Bacteria</taxon>
        <taxon>Bacillati</taxon>
        <taxon>Bacillota</taxon>
        <taxon>Bacilli</taxon>
        <taxon>Bacillales</taxon>
        <taxon>Staphylococcaceae</taxon>
        <taxon>Staphylococcus</taxon>
    </lineage>
</organism>
<dbReference type="Proteomes" id="UP000009885">
    <property type="component" value="Unassembled WGS sequence"/>
</dbReference>
<dbReference type="AlphaFoldDB" id="K9AHQ0"/>
<keyword evidence="1" id="KW-1133">Transmembrane helix</keyword>
<proteinExistence type="predicted"/>
<protein>
    <recommendedName>
        <fullName evidence="4">DUF1129 domain-containing protein</fullName>
    </recommendedName>
</protein>
<dbReference type="RefSeq" id="WP_009384100.1">
    <property type="nucleotide sequence ID" value="NZ_AMSQ01000015.1"/>
</dbReference>
<dbReference type="STRING" id="1229783.C273_08871"/>
<feature type="transmembrane region" description="Helical" evidence="1">
    <location>
        <begin position="208"/>
        <end position="227"/>
    </location>
</feature>
<dbReference type="PANTHER" id="PTHR41307:SF1">
    <property type="entry name" value="MEMBRANE PROTEIN"/>
    <property type="match status" value="1"/>
</dbReference>
<sequence length="277" mass="31836">MKNKYHANGDIVLSDKSEKFLRELRVELMYRGKKDETIFEIEDELRDHLYHAEQNGESVDNITGGSPKAYIDSISKEIPFDKSLYKILGLAVIMVIMLTVLPELLDSTFVVTLGGIFFNTIFFLIGLAIQLAFIKLFAIKFGEIKKRMYAYFLLVGAISFGCYLLGAFLARKFPIMTVYKPSERASFIIGLCLLTIMVIFLVLTKQWIYLVLIAIVTAPFFITSVFIDGNGKDTTFMVVSFFIFIAFQWILIGYFIYQQVKEYKADKRRKAELNKED</sequence>
<keyword evidence="3" id="KW-1185">Reference proteome</keyword>
<dbReference type="EMBL" id="AMSQ01000015">
    <property type="protein sequence ID" value="EKU46804.1"/>
    <property type="molecule type" value="Genomic_DNA"/>
</dbReference>
<feature type="transmembrane region" description="Helical" evidence="1">
    <location>
        <begin position="239"/>
        <end position="257"/>
    </location>
</feature>
<keyword evidence="1" id="KW-0472">Membrane</keyword>
<feature type="transmembrane region" description="Helical" evidence="1">
    <location>
        <begin position="116"/>
        <end position="137"/>
    </location>
</feature>
<gene>
    <name evidence="2" type="ORF">C273_08871</name>
</gene>
<accession>K9AHQ0</accession>
<name>K9AHQ0_9STAP</name>
<feature type="transmembrane region" description="Helical" evidence="1">
    <location>
        <begin position="84"/>
        <end position="104"/>
    </location>
</feature>
<evidence type="ECO:0000313" key="3">
    <source>
        <dbReference type="Proteomes" id="UP000009885"/>
    </source>
</evidence>
<feature type="transmembrane region" description="Helical" evidence="1">
    <location>
        <begin position="149"/>
        <end position="170"/>
    </location>
</feature>
<evidence type="ECO:0000256" key="1">
    <source>
        <dbReference type="SAM" id="Phobius"/>
    </source>
</evidence>
<dbReference type="PANTHER" id="PTHR41307">
    <property type="entry name" value="MEMBRANE PROTEIN-RELATED"/>
    <property type="match status" value="1"/>
</dbReference>
<evidence type="ECO:0008006" key="4">
    <source>
        <dbReference type="Google" id="ProtNLM"/>
    </source>
</evidence>
<dbReference type="PATRIC" id="fig|1229783.3.peg.1783"/>
<dbReference type="SUPFAM" id="SSF158560">
    <property type="entry name" value="BH3980-like"/>
    <property type="match status" value="1"/>
</dbReference>